<name>A0ABU2JFE3_9ACTN</name>
<sequence length="134" mass="14242">MNDEPTQDPSGLVALVADDDRDIRDLVEAKLSSSGFAVIAVSDGREALAAVRRELPDVALLDVTMPGMTGLDVLSQLLEDPRTATIPVILLTAKSQEFDVQSGITIGAADYIVKPFSPRELVLRVRAVLDQGAG</sequence>
<dbReference type="InterPro" id="IPR001789">
    <property type="entry name" value="Sig_transdc_resp-reg_receiver"/>
</dbReference>
<feature type="domain" description="Response regulatory" evidence="6">
    <location>
        <begin position="13"/>
        <end position="129"/>
    </location>
</feature>
<organism evidence="7 8">
    <name type="scientific">Jatrophihabitans lederbergiae</name>
    <dbReference type="NCBI Taxonomy" id="3075547"/>
    <lineage>
        <taxon>Bacteria</taxon>
        <taxon>Bacillati</taxon>
        <taxon>Actinomycetota</taxon>
        <taxon>Actinomycetes</taxon>
        <taxon>Jatrophihabitantales</taxon>
        <taxon>Jatrophihabitantaceae</taxon>
        <taxon>Jatrophihabitans</taxon>
    </lineage>
</organism>
<accession>A0ABU2JFE3</accession>
<feature type="modified residue" description="4-aspartylphosphate" evidence="5">
    <location>
        <position position="62"/>
    </location>
</feature>
<dbReference type="PROSITE" id="PS50110">
    <property type="entry name" value="RESPONSE_REGULATORY"/>
    <property type="match status" value="1"/>
</dbReference>
<evidence type="ECO:0000259" key="6">
    <source>
        <dbReference type="PROSITE" id="PS50110"/>
    </source>
</evidence>
<protein>
    <submittedName>
        <fullName evidence="7">Response regulator</fullName>
    </submittedName>
</protein>
<keyword evidence="8" id="KW-1185">Reference proteome</keyword>
<dbReference type="EMBL" id="JAVREH010000025">
    <property type="protein sequence ID" value="MDT0262943.1"/>
    <property type="molecule type" value="Genomic_DNA"/>
</dbReference>
<dbReference type="RefSeq" id="WP_311424090.1">
    <property type="nucleotide sequence ID" value="NZ_JAVREH010000025.1"/>
</dbReference>
<dbReference type="InterPro" id="IPR011006">
    <property type="entry name" value="CheY-like_superfamily"/>
</dbReference>
<evidence type="ECO:0000256" key="3">
    <source>
        <dbReference type="ARBA" id="ARBA00023125"/>
    </source>
</evidence>
<keyword evidence="3" id="KW-0238">DNA-binding</keyword>
<keyword evidence="2" id="KW-0805">Transcription regulation</keyword>
<keyword evidence="4" id="KW-0804">Transcription</keyword>
<keyword evidence="1 5" id="KW-0597">Phosphoprotein</keyword>
<dbReference type="SMART" id="SM00448">
    <property type="entry name" value="REC"/>
    <property type="match status" value="1"/>
</dbReference>
<dbReference type="Gene3D" id="3.40.50.2300">
    <property type="match status" value="1"/>
</dbReference>
<dbReference type="Pfam" id="PF00072">
    <property type="entry name" value="Response_reg"/>
    <property type="match status" value="1"/>
</dbReference>
<evidence type="ECO:0000313" key="8">
    <source>
        <dbReference type="Proteomes" id="UP001183176"/>
    </source>
</evidence>
<evidence type="ECO:0000256" key="2">
    <source>
        <dbReference type="ARBA" id="ARBA00023015"/>
    </source>
</evidence>
<evidence type="ECO:0000313" key="7">
    <source>
        <dbReference type="EMBL" id="MDT0262943.1"/>
    </source>
</evidence>
<evidence type="ECO:0000256" key="5">
    <source>
        <dbReference type="PROSITE-ProRule" id="PRU00169"/>
    </source>
</evidence>
<dbReference type="Proteomes" id="UP001183176">
    <property type="component" value="Unassembled WGS sequence"/>
</dbReference>
<gene>
    <name evidence="7" type="ORF">RM423_16230</name>
</gene>
<dbReference type="PANTHER" id="PTHR48111:SF4">
    <property type="entry name" value="DNA-BINDING DUAL TRANSCRIPTIONAL REGULATOR OMPR"/>
    <property type="match status" value="1"/>
</dbReference>
<proteinExistence type="predicted"/>
<dbReference type="PANTHER" id="PTHR48111">
    <property type="entry name" value="REGULATOR OF RPOS"/>
    <property type="match status" value="1"/>
</dbReference>
<evidence type="ECO:0000256" key="1">
    <source>
        <dbReference type="ARBA" id="ARBA00022553"/>
    </source>
</evidence>
<evidence type="ECO:0000256" key="4">
    <source>
        <dbReference type="ARBA" id="ARBA00023163"/>
    </source>
</evidence>
<comment type="caution">
    <text evidence="7">The sequence shown here is derived from an EMBL/GenBank/DDBJ whole genome shotgun (WGS) entry which is preliminary data.</text>
</comment>
<reference evidence="8" key="1">
    <citation type="submission" date="2023-07" db="EMBL/GenBank/DDBJ databases">
        <title>30 novel species of actinomycetes from the DSMZ collection.</title>
        <authorList>
            <person name="Nouioui I."/>
        </authorList>
    </citation>
    <scope>NUCLEOTIDE SEQUENCE [LARGE SCALE GENOMIC DNA]</scope>
    <source>
        <strain evidence="8">DSM 44399</strain>
    </source>
</reference>
<dbReference type="InterPro" id="IPR039420">
    <property type="entry name" value="WalR-like"/>
</dbReference>
<dbReference type="SUPFAM" id="SSF52172">
    <property type="entry name" value="CheY-like"/>
    <property type="match status" value="1"/>
</dbReference>